<accession>A0A553Q945</accession>
<feature type="domain" description="Death" evidence="4">
    <location>
        <begin position="702"/>
        <end position="786"/>
    </location>
</feature>
<feature type="compositionally biased region" description="Polar residues" evidence="3">
    <location>
        <begin position="3178"/>
        <end position="3187"/>
    </location>
</feature>
<dbReference type="EMBL" id="SRMA01026217">
    <property type="protein sequence ID" value="TRY86450.1"/>
    <property type="molecule type" value="Genomic_DNA"/>
</dbReference>
<feature type="compositionally biased region" description="Polar residues" evidence="3">
    <location>
        <begin position="3334"/>
        <end position="3356"/>
    </location>
</feature>
<feature type="compositionally biased region" description="Basic and acidic residues" evidence="3">
    <location>
        <begin position="384"/>
        <end position="412"/>
    </location>
</feature>
<organism evidence="5 6">
    <name type="scientific">Danionella cerebrum</name>
    <dbReference type="NCBI Taxonomy" id="2873325"/>
    <lineage>
        <taxon>Eukaryota</taxon>
        <taxon>Metazoa</taxon>
        <taxon>Chordata</taxon>
        <taxon>Craniata</taxon>
        <taxon>Vertebrata</taxon>
        <taxon>Euteleostomi</taxon>
        <taxon>Actinopterygii</taxon>
        <taxon>Neopterygii</taxon>
        <taxon>Teleostei</taxon>
        <taxon>Ostariophysi</taxon>
        <taxon>Cypriniformes</taxon>
        <taxon>Danionidae</taxon>
        <taxon>Danioninae</taxon>
        <taxon>Danionella</taxon>
    </lineage>
</organism>
<comment type="caution">
    <text evidence="5">The sequence shown here is derived from an EMBL/GenBank/DDBJ whole genome shotgun (WGS) entry which is preliminary data.</text>
</comment>
<evidence type="ECO:0000313" key="5">
    <source>
        <dbReference type="EMBL" id="TRY86453.1"/>
    </source>
</evidence>
<evidence type="ECO:0000313" key="6">
    <source>
        <dbReference type="Proteomes" id="UP000316079"/>
    </source>
</evidence>
<feature type="compositionally biased region" description="Basic and acidic residues" evidence="3">
    <location>
        <begin position="3774"/>
        <end position="3789"/>
    </location>
</feature>
<dbReference type="InterPro" id="IPR011029">
    <property type="entry name" value="DEATH-like_dom_sf"/>
</dbReference>
<evidence type="ECO:0000256" key="2">
    <source>
        <dbReference type="ARBA" id="ARBA00023043"/>
    </source>
</evidence>
<dbReference type="Pfam" id="PF00531">
    <property type="entry name" value="Death"/>
    <property type="match status" value="1"/>
</dbReference>
<reference evidence="5 6" key="1">
    <citation type="journal article" date="2019" name="Sci. Data">
        <title>Hybrid genome assembly and annotation of Danionella translucida.</title>
        <authorList>
            <person name="Kadobianskyi M."/>
            <person name="Schulze L."/>
            <person name="Schuelke M."/>
            <person name="Judkewitz B."/>
        </authorList>
    </citation>
    <scope>NUCLEOTIDE SEQUENCE [LARGE SCALE GENOMIC DNA]</scope>
    <source>
        <strain evidence="5 6">Bolton</strain>
    </source>
</reference>
<dbReference type="Gene3D" id="1.10.533.10">
    <property type="entry name" value="Death Domain, Fas"/>
    <property type="match status" value="1"/>
</dbReference>
<dbReference type="Proteomes" id="UP000316079">
    <property type="component" value="Unassembled WGS sequence"/>
</dbReference>
<dbReference type="InterPro" id="IPR051165">
    <property type="entry name" value="Multifunctional_ANK_Repeat"/>
</dbReference>
<dbReference type="FunFam" id="1.10.533.10:FF:000002">
    <property type="entry name" value="Ankyrin-3 isoform 2"/>
    <property type="match status" value="1"/>
</dbReference>
<protein>
    <recommendedName>
        <fullName evidence="4">Death domain-containing protein</fullName>
    </recommendedName>
</protein>
<feature type="compositionally biased region" description="Basic and acidic residues" evidence="3">
    <location>
        <begin position="3719"/>
        <end position="3739"/>
    </location>
</feature>
<feature type="region of interest" description="Disordered" evidence="3">
    <location>
        <begin position="3326"/>
        <end position="3357"/>
    </location>
</feature>
<evidence type="ECO:0000256" key="3">
    <source>
        <dbReference type="SAM" id="MobiDB-lite"/>
    </source>
</evidence>
<keyword evidence="2" id="KW-0040">ANK repeat</keyword>
<keyword evidence="1" id="KW-0677">Repeat</keyword>
<feature type="compositionally biased region" description="Polar residues" evidence="3">
    <location>
        <begin position="443"/>
        <end position="466"/>
    </location>
</feature>
<dbReference type="SMART" id="SM00005">
    <property type="entry name" value="DEATH"/>
    <property type="match status" value="1"/>
</dbReference>
<dbReference type="PANTHER" id="PTHR24123:SF141">
    <property type="entry name" value="ANKYRIN 2, ISOFORM U"/>
    <property type="match status" value="1"/>
</dbReference>
<dbReference type="EMBL" id="SRMA01026217">
    <property type="protein sequence ID" value="TRY86449.1"/>
    <property type="molecule type" value="Genomic_DNA"/>
</dbReference>
<dbReference type="EMBL" id="SRMA01026217">
    <property type="protein sequence ID" value="TRY86452.1"/>
    <property type="molecule type" value="Genomic_DNA"/>
</dbReference>
<name>A0A553Q945_9TELE</name>
<dbReference type="OrthoDB" id="20872at2759"/>
<dbReference type="SUPFAM" id="SSF47986">
    <property type="entry name" value="DEATH domain"/>
    <property type="match status" value="1"/>
</dbReference>
<feature type="region of interest" description="Disordered" evidence="3">
    <location>
        <begin position="443"/>
        <end position="588"/>
    </location>
</feature>
<evidence type="ECO:0000259" key="4">
    <source>
        <dbReference type="PROSITE" id="PS50017"/>
    </source>
</evidence>
<dbReference type="EMBL" id="SRMA01026217">
    <property type="protein sequence ID" value="TRY86451.1"/>
    <property type="molecule type" value="Genomic_DNA"/>
</dbReference>
<proteinExistence type="predicted"/>
<dbReference type="EMBL" id="SRMA01026217">
    <property type="protein sequence ID" value="TRY86454.1"/>
    <property type="molecule type" value="Genomic_DNA"/>
</dbReference>
<gene>
    <name evidence="5" type="ORF">DNTS_018468</name>
</gene>
<feature type="region of interest" description="Disordered" evidence="3">
    <location>
        <begin position="3170"/>
        <end position="3199"/>
    </location>
</feature>
<feature type="compositionally biased region" description="Basic and acidic residues" evidence="3">
    <location>
        <begin position="469"/>
        <end position="481"/>
    </location>
</feature>
<feature type="region of interest" description="Disordered" evidence="3">
    <location>
        <begin position="3768"/>
        <end position="3789"/>
    </location>
</feature>
<feature type="region of interest" description="Disordered" evidence="3">
    <location>
        <begin position="3717"/>
        <end position="3739"/>
    </location>
</feature>
<dbReference type="EMBL" id="SRMA01026217">
    <property type="protein sequence ID" value="TRY86453.1"/>
    <property type="molecule type" value="Genomic_DNA"/>
</dbReference>
<reference evidence="5" key="2">
    <citation type="submission" date="2019-04" db="EMBL/GenBank/DDBJ databases">
        <authorList>
            <person name="Kadobianskyi M."/>
            <person name="Schulze L."/>
            <person name="Schuelke M."/>
            <person name="Judkewitz B."/>
        </authorList>
    </citation>
    <scope>NUCLEOTIDE SEQUENCE</scope>
    <source>
        <strain evidence="5">Bolton</strain>
        <tissue evidence="5">Whole-body</tissue>
    </source>
</reference>
<dbReference type="PANTHER" id="PTHR24123">
    <property type="entry name" value="ANKYRIN REPEAT-CONTAINING"/>
    <property type="match status" value="1"/>
</dbReference>
<feature type="compositionally biased region" description="Basic and acidic residues" evidence="3">
    <location>
        <begin position="1"/>
        <end position="21"/>
    </location>
</feature>
<feature type="compositionally biased region" description="Polar residues" evidence="3">
    <location>
        <begin position="279"/>
        <end position="296"/>
    </location>
</feature>
<feature type="region of interest" description="Disordered" evidence="3">
    <location>
        <begin position="273"/>
        <end position="296"/>
    </location>
</feature>
<sequence length="3789" mass="421808">MEQDKGDSRKGHKTSDLEHENILTSGLVSKHKTSSVDGVGFFEPTQASELTTIKVQPPSPFPAGIHNIPQTAEDIQQTMVYCTSDESTSTRPQSATEKNTIMPRLQDIHSEKFKNKDCVKSELGPAKDAASCCLYENISDELKEKHLKGTIFSHEAANYQSSHSPNQKKCYDEIKGMQGQKPAGTSSVGICSGSLEIDSMVVVLGKTRDTFKPDICIYDDTEEDEADPKTASRGVTAKTETDAWNSMREDDDAFAARVKEEEQKILGLGAYQPSHVASPDTTPARTPTEECTPTSEQNPFLFQEGKLFEMTRSGAIDVTKRSYEEEGIAFYKIEQPIMEHIAEGGHELDEAFRDADNEIGCNGIPKETADLSVNYPIEENLALHKQSDALDRDTPSTSSEEERLHVKSENVKSEGQTLPDPGPSDTLVLSVQTDLPKVTGFCNSQQEQESRISSVMENAPSVTEQVNPLERKQSQSKDDSKPNAASIQNTSICKEEVKTKSRIPVKASSLHSEGGDPAKNKRLKLPTISLSRRKSETDTGPIKPSPPKTQKAKSFYESGSTKKTAKKESPAVHPFSKDLSSTTKSRLPIREKAAQLLKTSAPAREKKSKPMDTNISHGTVKLVDSVDQAEKKKQEAAAVSDKESSQIDASKIEHEHFLDMSFSEDRLGVRQRLEKPVETLMERISADKVQSQVDPEEEDDRKQARLAVIADHLGFSWSELAWELGFSDLESNKIRNENPNSLQDQSHALIKRWKEREGKNATENSLMRKLTKINRLDIVHLIESKISQSCQYQSSHTYAEIEQTISLDHSEELSALQEDMDCSRSSHVGVTQEQSGLVKDLPCKIPSYNNSQKDSRQPGEEMGSMVAGASAHRSENQSPGIVHQVSPFFTVFKAVPSRLQSHVLDPVYRGGSIPNESLQDVHETLPMDYPFQELGATPASFILNSQQQEDDAGYERDQRQTIMSDFGHSLLEAENAELYFNEISVELAHECHQQSYAIRTMMSSPPSNESNPIESPLLPKKLSESDEYLKRHVEEVSDRFYQTLFGQSFVSPQIHETREVHKSSEHEKTSEDFYESLDTFKEADIRHFAVRSSESSSKAGRILIADNPIESSRVSDGLERSITEIFHSSLHQMSINSTTGQAHVRSSPITDSDVLESRVQLTTLKQTAEDQCTSSISADLIEYGLLTPSTCQDELRSLSPNLMSGWDDLKRTLTEHRTSSPESVICFPLDSPVPLEHRPSSPGSCLLMPETGSSSSLSSLNDMNFFSLDSPLPDFRPSTPLPSYAEYDTLEFTKHFEQYKPQTEAATGMSYLGLDNDMERPVTPGSVISYVSDTDKSNCSWSLDSINSDFLDRESPTACDFEQASPFSFSEELRQPSPGSAKSVTECCKHLPESPVPFFGIEVQVDSYPHSDIDSDLMPLESPLGSQSFSPDSIHDQICSVSTKGSHPYLGESTLSENTNIALTALIAESRGSSPESCMSINEHRPLSSDSPIPCFITDVETESSSLMMGCTLPSSWPEDVYMESGLLSDCLFTCRKSSHESTESFDKQISLVTDSPNFTMTDENAPLPSDSPIPYLSTGIQPGSSALMPGYISPSSLSEDSYLDSDQISVNCLFGRQLSSPESTISFNLRRYLSPDSTLPNFTQPFLELPDKSVMSGDEAKFKSEFIPETWPSSPESFTTTNEPIPPDSPIPYFLTEIQHKFSTLMSGYSSPSNLSEDSDLNFDWISLDFLYGSRPSSPESISSIKLQRCISPSSSIPKIGQTMLKYSLCDHDIISGSSVSESKPFSEELSEIRPLSPKSFKSAAQFTPLSPGIQRDSSPDIEAFNNINSECDPLDRHQRSESTEFFISEPESVPLSKDSVNIVITEGEQREAFSAEIEPVGYSEKENSCDLLKRKHTLMNRNHIAKIFDPHYQNVKHETMTFYVKGHLGDTQGPQETHTCASKITSTPVITCELCPFSYETFQLRPMTPEPLDDRLEATDCRPLSPQSVASISEFNQLSPDSPITEFSGFLAHSIFQVSWSPKSSCSENNRSITEDLFGEESIVRASTPSSYISMNEFRQISQDSPFPQYFPVDCQSCPVKYSESSSNESTSFELDLCTCVSTPEPTFNSLSPDMPLFLPDSPIPQYCNSHFQPTSRLYQLLSPEPTSENPFHNFLLNPIANDPRHSFLESTTSLNRNSPLCPDSPVPQFTCTSQISFPLTGYRSFSPRSLCSENTGYDAYIQECSMLQNRLDSPDSDLAHFDSSDSPEEEYKLNISTQEYFTEYVNEKTTNSQAFYPDCPISQYSIFTFEEEAASNISESVSSEYDVGKDLFDDLENVCGRSLFDSFSSSNENRTLSPDSPIPEFSQDTCDYAVTLTESQPTSPAPFPLTVDYEQCLSNLHPEPICDSPQSCLSDPEMHMPPDSPVLQFTAFPVTADECLMLENRPDSEESDIDIHTDLFDDLENVCGRSLFDSFSSSNENRTLSPDSPIPEFSQDTCDYAVTLTESQPTSPAPFPLTVDYEQCLSNLHPEPICDSPQSCLSDPEMHMPPDSPVLQFTAFPVTADECLMLENRSDSEESDVDIHANQFDDVVSDIRRSSVTSFNESRSHSPDSPIPNFTQTVQLVMPLLATRLNSPKSVDSDVEGNFHKYYLNQDQRADSPISGSTLPQYCSAVLESVAFTETISSSDYLDFISAQRPNSSKSVKSDSWHEQLTPDSPVPEFNPFIYTFTTPQSDCHSISPASLDVENDIYEAGLSKEQRPDSPESILSEEECRPLSSESINFYITASTNTQMSEIAVAPATVESLVPLNKSRTMSPNSDLQFMVHKLSTINILRSDSLESLSDVELCVVSEQTNYPRPSSPKTLLSQNEYRPLLQNSPVFDFQSSPIETQRFRASALIAHLYDPQYRGEMFSTNPCVFEYAGCKDIFPRVKENTSSLLGSLEEESCDLSGESICTNSLFYTEMRASSPESYTSENKDRPLSQESPLPGNIISIERVQCFAENLPFTQESTSSVSGCLSPDSPVLEFSINSPVEHASVSSVDSPGLETPESLFYHTELTDSEGLEKHLAKNQQDYELLNQMTFEECTFEVPIEKEELQADSKIETERKPISSLGGPIHQAQIETEGVKMADSYRKKENLTRTKGAFIDDETNKGHTVHQKEENEGLMRQIKDDLRFVSRIVATADSNERDDDTHLQSQEKLSLTKTKDSSIRGSLEPHPAFFLSASESSQESDRGPCASSPFDQQRFLPLNMTSYSAPQQPQTSEGLTEVNSFEFHLNDSHRKVEIHQIDSSALHLNLNFKASNTSAADIQSHAATISVFSSDQYNSSESREVVDQTVLEHSLPVNPVDSPYSSSSPLGTNPPGATTSTQELQTPEMATEWKSESCGAIYIDSPFYNLDLRSKTRAIRTDSMESDTEFFDCIQTFTDLSEQDSGSLKLLVPQAVDNLPFLSSSKFIEGISKHKTDDWPVSLSNEDLPIIFEQKDEFTDEEMCLHYKNLGDKPFLEELSNRMRYDEDEDSLGREIAEELGVLSDSSEDEMMTTRVVRRRVVIQGDEMPDIPLQTVTEEKYTDEHGNTVVKKITRKVIRKYVSADGVEREMVIMDGAEHEAAIVGEADSFSKVVKRTVVRSGGDQREVTFNAPVPNTGAAASRFKEDSVQGQKVVKAIKTMVVQGDRLEKITGDPSLSADLPSAKDDFEKALSFVGGFEEAILPHLVEKKTLKEDGSMIRRTQMQRTVLKDSHSKQTHLEQRKDTEESLRSDNLQQHLQQLLKHYCTPELNQEFHFQSQPNARHQEQKPDPLDKHTGV</sequence>
<feature type="region of interest" description="Disordered" evidence="3">
    <location>
        <begin position="841"/>
        <end position="878"/>
    </location>
</feature>
<dbReference type="InterPro" id="IPR000488">
    <property type="entry name" value="Death_dom"/>
</dbReference>
<dbReference type="PROSITE" id="PS50017">
    <property type="entry name" value="DEATH_DOMAIN"/>
    <property type="match status" value="1"/>
</dbReference>
<feature type="region of interest" description="Disordered" evidence="3">
    <location>
        <begin position="1"/>
        <end position="29"/>
    </location>
</feature>
<evidence type="ECO:0000256" key="1">
    <source>
        <dbReference type="ARBA" id="ARBA00022737"/>
    </source>
</evidence>
<keyword evidence="6" id="KW-1185">Reference proteome</keyword>
<dbReference type="STRING" id="623744.A0A553Q945"/>
<dbReference type="GO" id="GO:0007165">
    <property type="term" value="P:signal transduction"/>
    <property type="evidence" value="ECO:0007669"/>
    <property type="project" value="InterPro"/>
</dbReference>
<feature type="compositionally biased region" description="Polar residues" evidence="3">
    <location>
        <begin position="483"/>
        <end position="492"/>
    </location>
</feature>
<feature type="region of interest" description="Disordered" evidence="3">
    <location>
        <begin position="384"/>
        <end position="427"/>
    </location>
</feature>